<dbReference type="RefSeq" id="WP_119752633.1">
    <property type="nucleotide sequence ID" value="NZ_CP032382.1"/>
</dbReference>
<dbReference type="GO" id="GO:0003677">
    <property type="term" value="F:DNA binding"/>
    <property type="evidence" value="ECO:0007669"/>
    <property type="project" value="InterPro"/>
</dbReference>
<dbReference type="SMART" id="SM01321">
    <property type="entry name" value="Y1_Tnp"/>
    <property type="match status" value="1"/>
</dbReference>
<dbReference type="AlphaFoldDB" id="A0A385SEE0"/>
<dbReference type="OrthoDB" id="9797997at2"/>
<dbReference type="EMBL" id="CP032382">
    <property type="protein sequence ID" value="AYB29314.1"/>
    <property type="molecule type" value="Genomic_DNA"/>
</dbReference>
<proteinExistence type="predicted"/>
<evidence type="ECO:0000313" key="2">
    <source>
        <dbReference type="EMBL" id="AYB29314.1"/>
    </source>
</evidence>
<gene>
    <name evidence="2" type="ORF">D4L85_01380</name>
</gene>
<accession>A0A385SEE0</accession>
<dbReference type="GO" id="GO:0004803">
    <property type="term" value="F:transposase activity"/>
    <property type="evidence" value="ECO:0007669"/>
    <property type="project" value="InterPro"/>
</dbReference>
<feature type="domain" description="Transposase IS200-like" evidence="1">
    <location>
        <begin position="4"/>
        <end position="118"/>
    </location>
</feature>
<keyword evidence="3" id="KW-1185">Reference proteome</keyword>
<organism evidence="2 3">
    <name type="scientific">Chryseolinea soli</name>
    <dbReference type="NCBI Taxonomy" id="2321403"/>
    <lineage>
        <taxon>Bacteria</taxon>
        <taxon>Pseudomonadati</taxon>
        <taxon>Bacteroidota</taxon>
        <taxon>Cytophagia</taxon>
        <taxon>Cytophagales</taxon>
        <taxon>Fulvivirgaceae</taxon>
        <taxon>Chryseolinea</taxon>
    </lineage>
</organism>
<protein>
    <submittedName>
        <fullName evidence="2">Transposase</fullName>
    </submittedName>
</protein>
<dbReference type="PANTHER" id="PTHR33360:SF2">
    <property type="entry name" value="TRANSPOSASE FOR INSERTION SEQUENCE ELEMENT IS200"/>
    <property type="match status" value="1"/>
</dbReference>
<evidence type="ECO:0000259" key="1">
    <source>
        <dbReference type="SMART" id="SM01321"/>
    </source>
</evidence>
<dbReference type="KEGG" id="chk:D4L85_01380"/>
<dbReference type="Pfam" id="PF01797">
    <property type="entry name" value="Y1_Tnp"/>
    <property type="match status" value="1"/>
</dbReference>
<reference evidence="3" key="1">
    <citation type="submission" date="2018-09" db="EMBL/GenBank/DDBJ databases">
        <title>Chryseolinea sp. KIS68-18 isolated from soil.</title>
        <authorList>
            <person name="Weon H.-Y."/>
            <person name="Kwon S.-W."/>
            <person name="Lee S.A."/>
        </authorList>
    </citation>
    <scope>NUCLEOTIDE SEQUENCE [LARGE SCALE GENOMIC DNA]</scope>
    <source>
        <strain evidence="3">KIS68-18</strain>
    </source>
</reference>
<sequence length="148" mass="17503">MSSYRRVIYHIVFATINRQPTISEQHCQELYRYIGGVIAKRNSIPYEINGVGDHIHILSDLNPSISLANFVKEIKIASNAWMKESGKFPLFDGWQEGYSAFTYSLREKSTLVRYVLNQKVHHNTESLEEEYKRLLKEHQIRYDDRYLF</sequence>
<dbReference type="GO" id="GO:0006313">
    <property type="term" value="P:DNA transposition"/>
    <property type="evidence" value="ECO:0007669"/>
    <property type="project" value="InterPro"/>
</dbReference>
<dbReference type="Gene3D" id="3.30.70.1290">
    <property type="entry name" value="Transposase IS200-like"/>
    <property type="match status" value="1"/>
</dbReference>
<dbReference type="SUPFAM" id="SSF143422">
    <property type="entry name" value="Transposase IS200-like"/>
    <property type="match status" value="1"/>
</dbReference>
<dbReference type="InterPro" id="IPR036515">
    <property type="entry name" value="Transposase_17_sf"/>
</dbReference>
<dbReference type="Proteomes" id="UP000266183">
    <property type="component" value="Chromosome"/>
</dbReference>
<evidence type="ECO:0000313" key="3">
    <source>
        <dbReference type="Proteomes" id="UP000266183"/>
    </source>
</evidence>
<name>A0A385SEE0_9BACT</name>
<dbReference type="InterPro" id="IPR002686">
    <property type="entry name" value="Transposase_17"/>
</dbReference>
<dbReference type="PANTHER" id="PTHR33360">
    <property type="entry name" value="TRANSPOSASE FOR INSERTION SEQUENCE ELEMENT IS200"/>
    <property type="match status" value="1"/>
</dbReference>